<dbReference type="KEGG" id="nin:NADRNF5_1261"/>
<keyword evidence="1" id="KW-1133">Transmembrane helix</keyword>
<keyword evidence="3" id="KW-1185">Reference proteome</keyword>
<accession>A0A0D5C325</accession>
<evidence type="ECO:0000256" key="1">
    <source>
        <dbReference type="SAM" id="Phobius"/>
    </source>
</evidence>
<keyword evidence="1" id="KW-0812">Transmembrane</keyword>
<proteinExistence type="predicted"/>
<feature type="transmembrane region" description="Helical" evidence="1">
    <location>
        <begin position="14"/>
        <end position="37"/>
    </location>
</feature>
<reference evidence="3" key="1">
    <citation type="submission" date="2015-03" db="EMBL/GenBank/DDBJ databases">
        <title>Characterization of two novel Thaumarchaeota isolated from the Northern Adriatic Sea.</title>
        <authorList>
            <person name="Bayer B."/>
            <person name="Vojvoda J."/>
            <person name="Offre P."/>
            <person name="Srivastava A."/>
            <person name="Elisabeth N."/>
            <person name="Garcia J.A.L."/>
            <person name="Schleper C."/>
            <person name="Herndl G.J."/>
        </authorList>
    </citation>
    <scope>NUCLEOTIDE SEQUENCE [LARGE SCALE GENOMIC DNA]</scope>
    <source>
        <strain evidence="3">NF5</strain>
    </source>
</reference>
<dbReference type="HOGENOM" id="CLU_3227637_0_0_2"/>
<dbReference type="AlphaFoldDB" id="A0A0D5C325"/>
<gene>
    <name evidence="2" type="ORF">NADRNF5_1261</name>
</gene>
<protein>
    <submittedName>
        <fullName evidence="2">Uncharacterized protein</fullName>
    </submittedName>
</protein>
<sequence length="43" mass="4666">MLKALHDMPEKKNFLLFAIALGVAGIIIGGITIWNMATDLLNP</sequence>
<reference evidence="2 3" key="2">
    <citation type="journal article" date="2016" name="ISME J.">
        <title>Physiological and genomic characterization of two novel marine thaumarchaeal strains indicates niche differentiation.</title>
        <authorList>
            <person name="Bayer B."/>
            <person name="Vojvoda J."/>
            <person name="Offre P."/>
            <person name="Alves R.J."/>
            <person name="Elisabeth N.H."/>
            <person name="Garcia J.A."/>
            <person name="Volland J.M."/>
            <person name="Srivastava A."/>
            <person name="Schleper C."/>
            <person name="Herndl G.J."/>
        </authorList>
    </citation>
    <scope>NUCLEOTIDE SEQUENCE [LARGE SCALE GENOMIC DNA]</scope>
    <source>
        <strain evidence="2 3">NF5</strain>
    </source>
</reference>
<dbReference type="EMBL" id="CP011070">
    <property type="protein sequence ID" value="AJW70948.1"/>
    <property type="molecule type" value="Genomic_DNA"/>
</dbReference>
<keyword evidence="1" id="KW-0472">Membrane</keyword>
<organism evidence="2 3">
    <name type="scientific">Nitrosopumilus adriaticus</name>
    <dbReference type="NCBI Taxonomy" id="1580092"/>
    <lineage>
        <taxon>Archaea</taxon>
        <taxon>Nitrososphaerota</taxon>
        <taxon>Nitrososphaeria</taxon>
        <taxon>Nitrosopumilales</taxon>
        <taxon>Nitrosopumilaceae</taxon>
        <taxon>Nitrosopumilus</taxon>
    </lineage>
</organism>
<dbReference type="GeneID" id="74305755"/>
<name>A0A0D5C325_9ARCH</name>
<dbReference type="Proteomes" id="UP000032408">
    <property type="component" value="Chromosome"/>
</dbReference>
<dbReference type="RefSeq" id="WP_257719692.1">
    <property type="nucleotide sequence ID" value="NZ_CP011070.1"/>
</dbReference>
<dbReference type="STRING" id="1580092.NADRNF5_1261"/>
<evidence type="ECO:0000313" key="3">
    <source>
        <dbReference type="Proteomes" id="UP000032408"/>
    </source>
</evidence>
<evidence type="ECO:0000313" key="2">
    <source>
        <dbReference type="EMBL" id="AJW70948.1"/>
    </source>
</evidence>